<dbReference type="EMBL" id="PGEX01000001">
    <property type="protein sequence ID" value="PJJ41397.1"/>
    <property type="molecule type" value="Genomic_DNA"/>
</dbReference>
<feature type="transmembrane region" description="Helical" evidence="1">
    <location>
        <begin position="214"/>
        <end position="234"/>
    </location>
</feature>
<gene>
    <name evidence="2" type="ORF">BGX16_1362</name>
</gene>
<feature type="transmembrane region" description="Helical" evidence="1">
    <location>
        <begin position="49"/>
        <end position="65"/>
    </location>
</feature>
<feature type="transmembrane region" description="Helical" evidence="1">
    <location>
        <begin position="77"/>
        <end position="96"/>
    </location>
</feature>
<protein>
    <submittedName>
        <fullName evidence="2">YhhN-like protein</fullName>
    </submittedName>
</protein>
<keyword evidence="3" id="KW-1185">Reference proteome</keyword>
<accession>A0A2M9A700</accession>
<evidence type="ECO:0000313" key="3">
    <source>
        <dbReference type="Proteomes" id="UP000231134"/>
    </source>
</evidence>
<proteinExistence type="predicted"/>
<keyword evidence="1" id="KW-0812">Transmembrane</keyword>
<dbReference type="RefSeq" id="WP_100425367.1">
    <property type="nucleotide sequence ID" value="NZ_PGEX01000001.1"/>
</dbReference>
<feature type="transmembrane region" description="Helical" evidence="1">
    <location>
        <begin position="137"/>
        <end position="161"/>
    </location>
</feature>
<keyword evidence="1" id="KW-0472">Membrane</keyword>
<reference evidence="2 3" key="1">
    <citation type="submission" date="2017-11" db="EMBL/GenBank/DDBJ databases">
        <title>Animal gut microbial communities from fecal samples from Wisconsin, USA.</title>
        <authorList>
            <person name="Neumann A."/>
        </authorList>
    </citation>
    <scope>NUCLEOTIDE SEQUENCE [LARGE SCALE GENOMIC DNA]</scope>
    <source>
        <strain evidence="2 3">UWS3</strain>
    </source>
</reference>
<evidence type="ECO:0000256" key="1">
    <source>
        <dbReference type="SAM" id="Phobius"/>
    </source>
</evidence>
<name>A0A2M9A700_9BACT</name>
<dbReference type="AlphaFoldDB" id="A0A2M9A700"/>
<feature type="transmembrane region" description="Helical" evidence="1">
    <location>
        <begin position="9"/>
        <end position="29"/>
    </location>
</feature>
<sequence>MNASIKMKIVYIVLTVLMVTFFVRDWYVYLVGCGAVEQCLQDSSHYQNYAKFAVTLIVTIVTFSIGKNQVSPQDRKFLQAGFVMALCADFCLKILHNVSALFKHSSDYTLLGICFFMVVQALFIYRHSRTSDEDYHFPWILFVPFGVMFVSNAALIFTLGNSVNAEPLTSNPALVPIIATYGTFLICSLIVACKAPKVGYFPVHNATLIKRGMILFFCCDACVGISLATGPDYSVQEHVATIANNFVWYFYTPALILLARSGFKSANLEHS</sequence>
<feature type="transmembrane region" description="Helical" evidence="1">
    <location>
        <begin position="173"/>
        <end position="193"/>
    </location>
</feature>
<evidence type="ECO:0000313" key="2">
    <source>
        <dbReference type="EMBL" id="PJJ41397.1"/>
    </source>
</evidence>
<dbReference type="Proteomes" id="UP000231134">
    <property type="component" value="Unassembled WGS sequence"/>
</dbReference>
<comment type="caution">
    <text evidence="2">The sequence shown here is derived from an EMBL/GenBank/DDBJ whole genome shotgun (WGS) entry which is preliminary data.</text>
</comment>
<feature type="transmembrane region" description="Helical" evidence="1">
    <location>
        <begin position="246"/>
        <end position="263"/>
    </location>
</feature>
<organism evidence="2 3">
    <name type="scientific">Hallerella succinigenes</name>
    <dbReference type="NCBI Taxonomy" id="1896222"/>
    <lineage>
        <taxon>Bacteria</taxon>
        <taxon>Pseudomonadati</taxon>
        <taxon>Fibrobacterota</taxon>
        <taxon>Fibrobacteria</taxon>
        <taxon>Fibrobacterales</taxon>
        <taxon>Fibrobacteraceae</taxon>
        <taxon>Hallerella</taxon>
    </lineage>
</organism>
<feature type="transmembrane region" description="Helical" evidence="1">
    <location>
        <begin position="108"/>
        <end position="125"/>
    </location>
</feature>
<keyword evidence="1" id="KW-1133">Transmembrane helix</keyword>
<dbReference type="OrthoDB" id="9808139at2"/>